<dbReference type="AlphaFoldDB" id="A0A1H0UC06"/>
<evidence type="ECO:0000313" key="2">
    <source>
        <dbReference type="Proteomes" id="UP000199317"/>
    </source>
</evidence>
<dbReference type="Proteomes" id="UP000199317">
    <property type="component" value="Unassembled WGS sequence"/>
</dbReference>
<keyword evidence="2" id="KW-1185">Reference proteome</keyword>
<accession>A0A1H0UC06</accession>
<dbReference type="OrthoDB" id="5296580at2"/>
<organism evidence="1 2">
    <name type="scientific">Paracidovorax cattleyae</name>
    <dbReference type="NCBI Taxonomy" id="80868"/>
    <lineage>
        <taxon>Bacteria</taxon>
        <taxon>Pseudomonadati</taxon>
        <taxon>Pseudomonadota</taxon>
        <taxon>Betaproteobacteria</taxon>
        <taxon>Burkholderiales</taxon>
        <taxon>Comamonadaceae</taxon>
        <taxon>Paracidovorax</taxon>
    </lineage>
</organism>
<dbReference type="InterPro" id="IPR007446">
    <property type="entry name" value="PilP"/>
</dbReference>
<proteinExistence type="predicted"/>
<sequence>MKRHLPYAMAALAVAALQGCGSSNEDELREWMTQLRATTRPHVTPLSEPKRFQPENYVVDGAADPFNQAKLTQALRRDSAQVASNATLIAPEMARRKEPLEAYPLDAMAMVGSLDKGGVPTALLKVDNLIYQVRVGNYLGQNYGKITRITETAIQLREIVQDATGDWIERPATLDLQEGKK</sequence>
<dbReference type="PROSITE" id="PS51257">
    <property type="entry name" value="PROKAR_LIPOPROTEIN"/>
    <property type="match status" value="1"/>
</dbReference>
<dbReference type="RefSeq" id="WP_092835894.1">
    <property type="nucleotide sequence ID" value="NZ_CP028290.1"/>
</dbReference>
<dbReference type="EMBL" id="FNJL01000019">
    <property type="protein sequence ID" value="SDP63767.1"/>
    <property type="molecule type" value="Genomic_DNA"/>
</dbReference>
<name>A0A1H0UC06_9BURK</name>
<gene>
    <name evidence="1" type="ORF">SAMN04489708_11926</name>
</gene>
<evidence type="ECO:0000313" key="1">
    <source>
        <dbReference type="EMBL" id="SDP63767.1"/>
    </source>
</evidence>
<protein>
    <submittedName>
        <fullName evidence="1">Type IV pilus assembly protein PilP</fullName>
    </submittedName>
</protein>
<dbReference type="PIRSF" id="PIRSF016481">
    <property type="entry name" value="Pilus_assembly_PilP"/>
    <property type="match status" value="1"/>
</dbReference>
<dbReference type="Gene3D" id="2.30.30.830">
    <property type="match status" value="1"/>
</dbReference>
<dbReference type="Pfam" id="PF04351">
    <property type="entry name" value="PilP"/>
    <property type="match status" value="1"/>
</dbReference>
<reference evidence="2" key="1">
    <citation type="submission" date="2016-10" db="EMBL/GenBank/DDBJ databases">
        <authorList>
            <person name="Varghese N."/>
            <person name="Submissions S."/>
        </authorList>
    </citation>
    <scope>NUCLEOTIDE SEQUENCE [LARGE SCALE GENOMIC DNA]</scope>
    <source>
        <strain evidence="2">DSM 17101</strain>
    </source>
</reference>